<dbReference type="eggNOG" id="ENOG502Z8PE">
    <property type="taxonomic scope" value="Bacteria"/>
</dbReference>
<accession>K4QSJ2</accession>
<evidence type="ECO:0000313" key="2">
    <source>
        <dbReference type="Proteomes" id="UP000008043"/>
    </source>
</evidence>
<keyword evidence="2" id="KW-1185">Reference proteome</keyword>
<dbReference type="PATRIC" id="fig|1214101.3.peg.370"/>
<dbReference type="EMBL" id="HE971709">
    <property type="protein sequence ID" value="CCK24746.1"/>
    <property type="molecule type" value="Genomic_DNA"/>
</dbReference>
<organism evidence="1 2">
    <name type="scientific">Streptomyces davaonensis (strain DSM 101723 / JCM 4913 / KCC S-0913 / 768)</name>
    <dbReference type="NCBI Taxonomy" id="1214101"/>
    <lineage>
        <taxon>Bacteria</taxon>
        <taxon>Bacillati</taxon>
        <taxon>Actinomycetota</taxon>
        <taxon>Actinomycetes</taxon>
        <taxon>Kitasatosporales</taxon>
        <taxon>Streptomycetaceae</taxon>
        <taxon>Streptomyces</taxon>
    </lineage>
</organism>
<proteinExistence type="predicted"/>
<sequence length="180" mass="19832">MSDIRTDLVVTQSVFTATINAPLNKIDIAKWLFALPNAEYRRCAPGDHIACGSTVSDDGQPMSINVEQVGPTLMIQHYIGEITGPHHCRMVSLSDLFTPFGRYDAQVIWDLSVRQVDDDHCEFTNAVTAHPTIRYLAALEEHGVAFGDAIKRSQPAGEDHNRRETPLFAASIERAARTGA</sequence>
<reference evidence="1 2" key="1">
    <citation type="journal article" date="2012" name="J. Bacteriol.">
        <title>Genome sequence of the bacterium Streptomyces davawensis JCM 4913 and heterologous production of the unique antibiotic roseoflavin.</title>
        <authorList>
            <person name="Jankowitsch F."/>
            <person name="Schwarz J."/>
            <person name="Ruckert C."/>
            <person name="Gust B."/>
            <person name="Szczepanowski R."/>
            <person name="Blom J."/>
            <person name="Pelzer S."/>
            <person name="Kalinowski J."/>
            <person name="Mack M."/>
        </authorList>
    </citation>
    <scope>NUCLEOTIDE SEQUENCE [LARGE SCALE GENOMIC DNA]</scope>
    <source>
        <strain evidence="2">DSM 101723 / JCM 4913 / KCC S-0913 / 768</strain>
    </source>
</reference>
<dbReference type="OrthoDB" id="7554712at2"/>
<dbReference type="AlphaFoldDB" id="K4QSJ2"/>
<dbReference type="STRING" id="1214101.BN159_0367"/>
<dbReference type="HOGENOM" id="CLU_1538849_0_0_11"/>
<dbReference type="RefSeq" id="WP_015655151.1">
    <property type="nucleotide sequence ID" value="NC_020504.1"/>
</dbReference>
<name>K4QSJ2_STRDJ</name>
<protein>
    <submittedName>
        <fullName evidence="1">Uncharacterized protein</fullName>
    </submittedName>
</protein>
<dbReference type="KEGG" id="sdv:BN159_0367"/>
<dbReference type="Proteomes" id="UP000008043">
    <property type="component" value="Chromosome"/>
</dbReference>
<evidence type="ECO:0000313" key="1">
    <source>
        <dbReference type="EMBL" id="CCK24746.1"/>
    </source>
</evidence>
<gene>
    <name evidence="1" type="ORF">BN159_0367</name>
</gene>